<feature type="region of interest" description="Disordered" evidence="1">
    <location>
        <begin position="1"/>
        <end position="22"/>
    </location>
</feature>
<sequence>MEEERLLFPVSLAGPSGGHRGGKLKLRAEAKQKEGGQTAHGVRRVTPRSRARGLVRSTKFPTEMFARDMSPVVKPSTQRAHDCHLQGMQLHCT</sequence>
<comment type="caution">
    <text evidence="2">The sequence shown here is derived from an EMBL/GenBank/DDBJ whole genome shotgun (WGS) entry which is preliminary data.</text>
</comment>
<protein>
    <submittedName>
        <fullName evidence="2">Uncharacterized protein</fullName>
    </submittedName>
</protein>
<evidence type="ECO:0000313" key="2">
    <source>
        <dbReference type="EMBL" id="KAJ8385548.1"/>
    </source>
</evidence>
<dbReference type="AlphaFoldDB" id="A0AAD7RJZ6"/>
<evidence type="ECO:0000256" key="1">
    <source>
        <dbReference type="SAM" id="MobiDB-lite"/>
    </source>
</evidence>
<gene>
    <name evidence="2" type="ORF">AAFF_G00185020</name>
</gene>
<proteinExistence type="predicted"/>
<dbReference type="Proteomes" id="UP001221898">
    <property type="component" value="Unassembled WGS sequence"/>
</dbReference>
<reference evidence="2" key="1">
    <citation type="journal article" date="2023" name="Science">
        <title>Genome structures resolve the early diversification of teleost fishes.</title>
        <authorList>
            <person name="Parey E."/>
            <person name="Louis A."/>
            <person name="Montfort J."/>
            <person name="Bouchez O."/>
            <person name="Roques C."/>
            <person name="Iampietro C."/>
            <person name="Lluch J."/>
            <person name="Castinel A."/>
            <person name="Donnadieu C."/>
            <person name="Desvignes T."/>
            <person name="Floi Bucao C."/>
            <person name="Jouanno E."/>
            <person name="Wen M."/>
            <person name="Mejri S."/>
            <person name="Dirks R."/>
            <person name="Jansen H."/>
            <person name="Henkel C."/>
            <person name="Chen W.J."/>
            <person name="Zahm M."/>
            <person name="Cabau C."/>
            <person name="Klopp C."/>
            <person name="Thompson A.W."/>
            <person name="Robinson-Rechavi M."/>
            <person name="Braasch I."/>
            <person name="Lecointre G."/>
            <person name="Bobe J."/>
            <person name="Postlethwait J.H."/>
            <person name="Berthelot C."/>
            <person name="Roest Crollius H."/>
            <person name="Guiguen Y."/>
        </authorList>
    </citation>
    <scope>NUCLEOTIDE SEQUENCE</scope>
    <source>
        <strain evidence="2">NC1722</strain>
    </source>
</reference>
<organism evidence="2 3">
    <name type="scientific">Aldrovandia affinis</name>
    <dbReference type="NCBI Taxonomy" id="143900"/>
    <lineage>
        <taxon>Eukaryota</taxon>
        <taxon>Metazoa</taxon>
        <taxon>Chordata</taxon>
        <taxon>Craniata</taxon>
        <taxon>Vertebrata</taxon>
        <taxon>Euteleostomi</taxon>
        <taxon>Actinopterygii</taxon>
        <taxon>Neopterygii</taxon>
        <taxon>Teleostei</taxon>
        <taxon>Notacanthiformes</taxon>
        <taxon>Halosauridae</taxon>
        <taxon>Aldrovandia</taxon>
    </lineage>
</organism>
<evidence type="ECO:0000313" key="3">
    <source>
        <dbReference type="Proteomes" id="UP001221898"/>
    </source>
</evidence>
<accession>A0AAD7RJZ6</accession>
<keyword evidence="3" id="KW-1185">Reference proteome</keyword>
<dbReference type="EMBL" id="JAINUG010000247">
    <property type="protein sequence ID" value="KAJ8385548.1"/>
    <property type="molecule type" value="Genomic_DNA"/>
</dbReference>
<name>A0AAD7RJZ6_9TELE</name>